<evidence type="ECO:0000256" key="4">
    <source>
        <dbReference type="ARBA" id="ARBA00022692"/>
    </source>
</evidence>
<dbReference type="EMBL" id="LT608328">
    <property type="protein sequence ID" value="SCM59837.1"/>
    <property type="molecule type" value="Genomic_DNA"/>
</dbReference>
<dbReference type="InterPro" id="IPR050171">
    <property type="entry name" value="MFS_Transporters"/>
</dbReference>
<dbReference type="NCBIfam" id="TIGR00924">
    <property type="entry name" value="yjdL_sub1_fam"/>
    <property type="match status" value="1"/>
</dbReference>
<evidence type="ECO:0000256" key="2">
    <source>
        <dbReference type="ARBA" id="ARBA00022448"/>
    </source>
</evidence>
<feature type="transmembrane region" description="Helical" evidence="9">
    <location>
        <begin position="81"/>
        <end position="100"/>
    </location>
</feature>
<dbReference type="PANTHER" id="PTHR23517">
    <property type="entry name" value="RESISTANCE PROTEIN MDTM, PUTATIVE-RELATED-RELATED"/>
    <property type="match status" value="1"/>
</dbReference>
<keyword evidence="5" id="KW-0571">Peptide transport</keyword>
<dbReference type="RefSeq" id="WP_071138054.1">
    <property type="nucleotide sequence ID" value="NZ_DUQN01000006.1"/>
</dbReference>
<evidence type="ECO:0000256" key="6">
    <source>
        <dbReference type="ARBA" id="ARBA00022989"/>
    </source>
</evidence>
<dbReference type="AlphaFoldDB" id="A0A1G4GBC7"/>
<dbReference type="KEGG" id="pmuc:ING2E5A_3046"/>
<feature type="transmembrane region" description="Helical" evidence="9">
    <location>
        <begin position="235"/>
        <end position="256"/>
    </location>
</feature>
<feature type="transmembrane region" description="Helical" evidence="9">
    <location>
        <begin position="49"/>
        <end position="69"/>
    </location>
</feature>
<dbReference type="Proteomes" id="UP000178485">
    <property type="component" value="Chromosome i"/>
</dbReference>
<dbReference type="CDD" id="cd17346">
    <property type="entry name" value="MFS_DtpA_like"/>
    <property type="match status" value="1"/>
</dbReference>
<dbReference type="InterPro" id="IPR036259">
    <property type="entry name" value="MFS_trans_sf"/>
</dbReference>
<feature type="transmembrane region" description="Helical" evidence="9">
    <location>
        <begin position="475"/>
        <end position="499"/>
    </location>
</feature>
<dbReference type="SUPFAM" id="SSF103473">
    <property type="entry name" value="MFS general substrate transporter"/>
    <property type="match status" value="1"/>
</dbReference>
<dbReference type="PANTHER" id="PTHR23517:SF15">
    <property type="entry name" value="PROTON-DEPENDENT OLIGOPEPTIDE FAMILY TRANSPORT PROTEIN"/>
    <property type="match status" value="1"/>
</dbReference>
<evidence type="ECO:0000256" key="7">
    <source>
        <dbReference type="ARBA" id="ARBA00023136"/>
    </source>
</evidence>
<evidence type="ECO:0000313" key="11">
    <source>
        <dbReference type="Proteomes" id="UP000178485"/>
    </source>
</evidence>
<gene>
    <name evidence="10" type="primary">dtpD</name>
    <name evidence="10" type="ORF">ING2E5A_3046</name>
</gene>
<comment type="subcellular location">
    <subcellularLocation>
        <location evidence="1">Cell membrane</location>
        <topology evidence="1">Multi-pass membrane protein</topology>
    </subcellularLocation>
    <subcellularLocation>
        <location evidence="8">Membrane</location>
        <topology evidence="8">Multi-pass membrane protein</topology>
    </subcellularLocation>
</comment>
<dbReference type="InterPro" id="IPR000109">
    <property type="entry name" value="POT_fam"/>
</dbReference>
<evidence type="ECO:0000256" key="3">
    <source>
        <dbReference type="ARBA" id="ARBA00022475"/>
    </source>
</evidence>
<dbReference type="PROSITE" id="PS01023">
    <property type="entry name" value="PTR2_2"/>
    <property type="match status" value="1"/>
</dbReference>
<dbReference type="GO" id="GO:0006857">
    <property type="term" value="P:oligopeptide transport"/>
    <property type="evidence" value="ECO:0007669"/>
    <property type="project" value="InterPro"/>
</dbReference>
<feature type="transmembrane region" description="Helical" evidence="9">
    <location>
        <begin position="24"/>
        <end position="43"/>
    </location>
</feature>
<keyword evidence="4 8" id="KW-0812">Transmembrane</keyword>
<evidence type="ECO:0000313" key="10">
    <source>
        <dbReference type="EMBL" id="SCM59837.1"/>
    </source>
</evidence>
<proteinExistence type="inferred from homology"/>
<dbReference type="GO" id="GO:0005886">
    <property type="term" value="C:plasma membrane"/>
    <property type="evidence" value="ECO:0007669"/>
    <property type="project" value="UniProtKB-SubCell"/>
</dbReference>
<dbReference type="Gene3D" id="1.20.1250.20">
    <property type="entry name" value="MFS general substrate transporter like domains"/>
    <property type="match status" value="1"/>
</dbReference>
<feature type="transmembrane region" description="Helical" evidence="9">
    <location>
        <begin position="292"/>
        <end position="309"/>
    </location>
</feature>
<keyword evidence="11" id="KW-1185">Reference proteome</keyword>
<accession>A0A1G4GBC7</accession>
<feature type="transmembrane region" description="Helical" evidence="9">
    <location>
        <begin position="401"/>
        <end position="423"/>
    </location>
</feature>
<keyword evidence="7 9" id="KW-0472">Membrane</keyword>
<keyword evidence="2 8" id="KW-0813">Transport</keyword>
<dbReference type="InterPro" id="IPR005279">
    <property type="entry name" value="Dipep/tripep_permease"/>
</dbReference>
<evidence type="ECO:0000256" key="9">
    <source>
        <dbReference type="SAM" id="Phobius"/>
    </source>
</evidence>
<dbReference type="GO" id="GO:1904680">
    <property type="term" value="F:peptide transmembrane transporter activity"/>
    <property type="evidence" value="ECO:0007669"/>
    <property type="project" value="InterPro"/>
</dbReference>
<dbReference type="STRING" id="1642646.ING2E5A_3046"/>
<comment type="similarity">
    <text evidence="8">Belongs to the major facilitator superfamily. Proton-dependent oligopeptide transporter (POT/PTR) (TC 2.A.17) family.</text>
</comment>
<reference evidence="10 11" key="1">
    <citation type="submission" date="2016-08" db="EMBL/GenBank/DDBJ databases">
        <authorList>
            <person name="Seilhamer J.J."/>
        </authorList>
    </citation>
    <scope>NUCLEOTIDE SEQUENCE [LARGE SCALE GENOMIC DNA]</scope>
    <source>
        <strain evidence="10">ING2-E5A</strain>
    </source>
</reference>
<organism evidence="10 11">
    <name type="scientific">Petrimonas mucosa</name>
    <dbReference type="NCBI Taxonomy" id="1642646"/>
    <lineage>
        <taxon>Bacteria</taxon>
        <taxon>Pseudomonadati</taxon>
        <taxon>Bacteroidota</taxon>
        <taxon>Bacteroidia</taxon>
        <taxon>Bacteroidales</taxon>
        <taxon>Dysgonomonadaceae</taxon>
        <taxon>Petrimonas</taxon>
    </lineage>
</organism>
<keyword evidence="6 9" id="KW-1133">Transmembrane helix</keyword>
<feature type="transmembrane region" description="Helical" evidence="9">
    <location>
        <begin position="146"/>
        <end position="170"/>
    </location>
</feature>
<name>A0A1G4GBC7_9BACT</name>
<evidence type="ECO:0000256" key="5">
    <source>
        <dbReference type="ARBA" id="ARBA00022856"/>
    </source>
</evidence>
<evidence type="ECO:0000256" key="1">
    <source>
        <dbReference type="ARBA" id="ARBA00004651"/>
    </source>
</evidence>
<dbReference type="InterPro" id="IPR018456">
    <property type="entry name" value="PTR2_symporter_CS"/>
</dbReference>
<feature type="transmembrane region" description="Helical" evidence="9">
    <location>
        <begin position="262"/>
        <end position="280"/>
    </location>
</feature>
<sequence>MSTNHPAHPKGLYFIFVTGMSERFSYYGMRAIFTLYLINALMLDKEFTSAIYGNYTGLVYLTPLIGGYVADRYLGMRRSILWGALMMVLGQFLMFFSALNYENVEVAKWLMYGGLGGLILGNGFFKPNISSIVGRLYEPGDKRLDSAYTIFYMGVNLGAFMAPLLCGFLGDTGNPADFKWGFLAAAVIMVVSLLFYIARKNRYLVGPDGEPIGVVPANRGGGERRERTGRPQQKLNLWQLALWITGGIVLFLLFLRGGEGDFIGALIYSACIVVPGFVISDPSLNRIERQRILVIYIIAFFVIFFWAAFEQAGISLTYFAEEQTRRNLLGWTMPASWFQSFNAVFVVLLAPLFSSLWIRLGEKNREPSSPAKQAIGLFLLSLGYLLIALGVRNVAPGMKVSMLWLVGLYFIHTMGELTLSPIGLSMVNKLSPVRFASLLMGVWYLSMATANKLAGSLSSLYPEAGKSKMFLGMEIATLFDFFMIFVIMSALAALVLFALSRTLQKLMHGIR</sequence>
<feature type="transmembrane region" description="Helical" evidence="9">
    <location>
        <begin position="329"/>
        <end position="353"/>
    </location>
</feature>
<feature type="transmembrane region" description="Helical" evidence="9">
    <location>
        <begin position="374"/>
        <end position="395"/>
    </location>
</feature>
<dbReference type="Pfam" id="PF00854">
    <property type="entry name" value="PTR2"/>
    <property type="match status" value="2"/>
</dbReference>
<keyword evidence="3" id="KW-1003">Cell membrane</keyword>
<protein>
    <submittedName>
        <fullName evidence="10">Dipeptide permease D</fullName>
    </submittedName>
</protein>
<feature type="transmembrane region" description="Helical" evidence="9">
    <location>
        <begin position="182"/>
        <end position="198"/>
    </location>
</feature>
<feature type="transmembrane region" description="Helical" evidence="9">
    <location>
        <begin position="435"/>
        <end position="455"/>
    </location>
</feature>
<evidence type="ECO:0000256" key="8">
    <source>
        <dbReference type="RuleBase" id="RU003755"/>
    </source>
</evidence>
<keyword evidence="5" id="KW-0653">Protein transport</keyword>